<dbReference type="FunFam" id="3.40.50.150:FF:000035">
    <property type="entry name" value="tRNA (guanine-N(7)-)-methyltransferase"/>
    <property type="match status" value="1"/>
</dbReference>
<dbReference type="CDD" id="cd02440">
    <property type="entry name" value="AdoMet_MTases"/>
    <property type="match status" value="1"/>
</dbReference>
<protein>
    <recommendedName>
        <fullName evidence="9">tRNA (guanine-N(7)-)-methyltransferase</fullName>
        <ecNumber evidence="9">2.1.1.33</ecNumber>
    </recommendedName>
    <alternativeName>
        <fullName evidence="9">tRNA (guanine(46)-N(7))-methyltransferase</fullName>
    </alternativeName>
    <alternativeName>
        <fullName evidence="9">tRNA(m7G46)-methyltransferase</fullName>
    </alternativeName>
</protein>
<evidence type="ECO:0000313" key="10">
    <source>
        <dbReference type="EMBL" id="WCG22550.1"/>
    </source>
</evidence>
<evidence type="ECO:0000256" key="7">
    <source>
        <dbReference type="ARBA" id="ARBA00060552"/>
    </source>
</evidence>
<dbReference type="EMBL" id="CP116507">
    <property type="protein sequence ID" value="WCG22550.1"/>
    <property type="molecule type" value="Genomic_DNA"/>
</dbReference>
<evidence type="ECO:0000256" key="3">
    <source>
        <dbReference type="ARBA" id="ARBA00022603"/>
    </source>
</evidence>
<evidence type="ECO:0000256" key="2">
    <source>
        <dbReference type="ARBA" id="ARBA00003015"/>
    </source>
</evidence>
<sequence>MRVRNKPWAKEKVLAHPEFVVENPTAYKGKWQERFSKNQPLHIEVGSGKGQFIVGMAKQNPSINYVAVEIEINVLVSILEKQIEEQLPNLQILHANGAALTEYFEVGEVDLVYLNFSDPWPKKRHAKRRLTSPQFLETYETILVPGGEIHFKTDNRGLFEYSLVSFSTYGMQLKEVSLDLHQDDCPENIMTEYEEKFSAKGQPIYRVETAYSVKNDK</sequence>
<dbReference type="HAMAP" id="MF_01057">
    <property type="entry name" value="tRNA_methyltr_TrmB"/>
    <property type="match status" value="1"/>
</dbReference>
<dbReference type="EC" id="2.1.1.33" evidence="9"/>
<dbReference type="AlphaFoldDB" id="A0AAF0BHK3"/>
<organism evidence="10 11">
    <name type="scientific">Vagococcus lutrae</name>
    <dbReference type="NCBI Taxonomy" id="81947"/>
    <lineage>
        <taxon>Bacteria</taxon>
        <taxon>Bacillati</taxon>
        <taxon>Bacillota</taxon>
        <taxon>Bacilli</taxon>
        <taxon>Lactobacillales</taxon>
        <taxon>Enterococcaceae</taxon>
        <taxon>Vagococcus</taxon>
    </lineage>
</organism>
<evidence type="ECO:0000256" key="1">
    <source>
        <dbReference type="ARBA" id="ARBA00000142"/>
    </source>
</evidence>
<dbReference type="SUPFAM" id="SSF53335">
    <property type="entry name" value="S-adenosyl-L-methionine-dependent methyltransferases"/>
    <property type="match status" value="1"/>
</dbReference>
<reference evidence="10" key="1">
    <citation type="submission" date="2023-01" db="EMBL/GenBank/DDBJ databases">
        <title>Oxazolidinone resistance genes in florfenicol resistant enterococci from beef cattle and veal calves at slaughter.</title>
        <authorList>
            <person name="Biggel M."/>
        </authorList>
    </citation>
    <scope>NUCLEOTIDE SEQUENCE</scope>
    <source>
        <strain evidence="10">K204-1</strain>
    </source>
</reference>
<feature type="binding site" evidence="9">
    <location>
        <position position="44"/>
    </location>
    <ligand>
        <name>S-adenosyl-L-methionine</name>
        <dbReference type="ChEBI" id="CHEBI:59789"/>
    </ligand>
</feature>
<dbReference type="PANTHER" id="PTHR23417:SF14">
    <property type="entry name" value="PENTACOTRIPEPTIDE-REPEAT REGION OF PRORP DOMAIN-CONTAINING PROTEIN"/>
    <property type="match status" value="1"/>
</dbReference>
<proteinExistence type="inferred from homology"/>
<comment type="pathway">
    <text evidence="7 9">tRNA modification; N(7)-methylguanine-tRNA biosynthesis.</text>
</comment>
<dbReference type="RefSeq" id="WP_248855942.1">
    <property type="nucleotide sequence ID" value="NZ_CP097072.1"/>
</dbReference>
<comment type="similarity">
    <text evidence="8 9">Belongs to the class I-like SAM-binding methyltransferase superfamily. TrmB family.</text>
</comment>
<dbReference type="InterPro" id="IPR003358">
    <property type="entry name" value="tRNA_(Gua-N-7)_MeTrfase_Trmb"/>
</dbReference>
<dbReference type="PANTHER" id="PTHR23417">
    <property type="entry name" value="3-DEOXY-D-MANNO-OCTULOSONIC-ACID TRANSFERASE/TRNA GUANINE-N 7 - -METHYLTRANSFERASE"/>
    <property type="match status" value="1"/>
</dbReference>
<feature type="binding site" evidence="9">
    <location>
        <position position="96"/>
    </location>
    <ligand>
        <name>S-adenosyl-L-methionine</name>
        <dbReference type="ChEBI" id="CHEBI:59789"/>
    </ligand>
</feature>
<keyword evidence="5 9" id="KW-0949">S-adenosyl-L-methionine</keyword>
<comment type="caution">
    <text evidence="9">Lacks conserved residue(s) required for the propagation of feature annotation.</text>
</comment>
<dbReference type="Pfam" id="PF02390">
    <property type="entry name" value="Methyltransf_4"/>
    <property type="match status" value="1"/>
</dbReference>
<keyword evidence="4 9" id="KW-0808">Transferase</keyword>
<dbReference type="PROSITE" id="PS51625">
    <property type="entry name" value="SAM_MT_TRMB"/>
    <property type="match status" value="1"/>
</dbReference>
<evidence type="ECO:0000256" key="5">
    <source>
        <dbReference type="ARBA" id="ARBA00022691"/>
    </source>
</evidence>
<name>A0AAF0BHK3_9ENTE</name>
<dbReference type="InterPro" id="IPR029063">
    <property type="entry name" value="SAM-dependent_MTases_sf"/>
</dbReference>
<evidence type="ECO:0000256" key="8">
    <source>
        <dbReference type="ARBA" id="ARBA00060767"/>
    </source>
</evidence>
<keyword evidence="3 9" id="KW-0489">Methyltransferase</keyword>
<keyword evidence="6 9" id="KW-0819">tRNA processing</keyword>
<feature type="binding site" evidence="9">
    <location>
        <position position="69"/>
    </location>
    <ligand>
        <name>S-adenosyl-L-methionine</name>
        <dbReference type="ChEBI" id="CHEBI:59789"/>
    </ligand>
</feature>
<dbReference type="Proteomes" id="UP001179600">
    <property type="component" value="Chromosome"/>
</dbReference>
<dbReference type="GO" id="GO:0043527">
    <property type="term" value="C:tRNA methyltransferase complex"/>
    <property type="evidence" value="ECO:0007669"/>
    <property type="project" value="TreeGrafter"/>
</dbReference>
<evidence type="ECO:0000313" key="11">
    <source>
        <dbReference type="Proteomes" id="UP001179600"/>
    </source>
</evidence>
<gene>
    <name evidence="9 10" type="primary">trmB</name>
    <name evidence="10" type="ORF">PML95_09200</name>
</gene>
<dbReference type="Gene3D" id="3.40.50.150">
    <property type="entry name" value="Vaccinia Virus protein VP39"/>
    <property type="match status" value="1"/>
</dbReference>
<feature type="binding site" evidence="9">
    <location>
        <position position="118"/>
    </location>
    <ligand>
        <name>S-adenosyl-L-methionine</name>
        <dbReference type="ChEBI" id="CHEBI:59789"/>
    </ligand>
</feature>
<evidence type="ECO:0000256" key="6">
    <source>
        <dbReference type="ARBA" id="ARBA00022694"/>
    </source>
</evidence>
<feature type="binding site" evidence="9">
    <location>
        <begin position="191"/>
        <end position="194"/>
    </location>
    <ligand>
        <name>substrate</name>
    </ligand>
</feature>
<feature type="binding site" evidence="9">
    <location>
        <position position="122"/>
    </location>
    <ligand>
        <name>substrate</name>
    </ligand>
</feature>
<evidence type="ECO:0000256" key="4">
    <source>
        <dbReference type="ARBA" id="ARBA00022679"/>
    </source>
</evidence>
<dbReference type="NCBIfam" id="NF001080">
    <property type="entry name" value="PRK00121.2-2"/>
    <property type="match status" value="1"/>
</dbReference>
<feature type="binding site" evidence="9">
    <location>
        <position position="154"/>
    </location>
    <ligand>
        <name>substrate</name>
    </ligand>
</feature>
<dbReference type="GO" id="GO:0008176">
    <property type="term" value="F:tRNA (guanine(46)-N7)-methyltransferase activity"/>
    <property type="evidence" value="ECO:0007669"/>
    <property type="project" value="UniProtKB-UniRule"/>
</dbReference>
<accession>A0AAF0BHK3</accession>
<dbReference type="InterPro" id="IPR055361">
    <property type="entry name" value="tRNA_methyltr_TrmB_bact"/>
</dbReference>
<comment type="catalytic activity">
    <reaction evidence="1 9">
        <text>guanosine(46) in tRNA + S-adenosyl-L-methionine = N(7)-methylguanosine(46) in tRNA + S-adenosyl-L-homocysteine</text>
        <dbReference type="Rhea" id="RHEA:42708"/>
        <dbReference type="Rhea" id="RHEA-COMP:10188"/>
        <dbReference type="Rhea" id="RHEA-COMP:10189"/>
        <dbReference type="ChEBI" id="CHEBI:57856"/>
        <dbReference type="ChEBI" id="CHEBI:59789"/>
        <dbReference type="ChEBI" id="CHEBI:74269"/>
        <dbReference type="ChEBI" id="CHEBI:74480"/>
        <dbReference type="EC" id="2.1.1.33"/>
    </reaction>
</comment>
<comment type="function">
    <text evidence="2 9">Catalyzes the formation of N(7)-methylguanine at position 46 (m7G46) in tRNA.</text>
</comment>
<dbReference type="NCBIfam" id="TIGR00091">
    <property type="entry name" value="tRNA (guanosine(46)-N7)-methyltransferase TrmB"/>
    <property type="match status" value="1"/>
</dbReference>
<evidence type="ECO:0000256" key="9">
    <source>
        <dbReference type="HAMAP-Rule" id="MF_01057"/>
    </source>
</evidence>